<dbReference type="InterPro" id="IPR013221">
    <property type="entry name" value="Mur_ligase_cen"/>
</dbReference>
<evidence type="ECO:0000256" key="8">
    <source>
        <dbReference type="ARBA" id="ARBA00023306"/>
    </source>
</evidence>
<keyword evidence="2 10" id="KW-0436">Ligase</keyword>
<dbReference type="GO" id="GO:0005737">
    <property type="term" value="C:cytoplasm"/>
    <property type="evidence" value="ECO:0007669"/>
    <property type="project" value="UniProtKB-SubCell"/>
</dbReference>
<dbReference type="GO" id="GO:0008360">
    <property type="term" value="P:regulation of cell shape"/>
    <property type="evidence" value="ECO:0007669"/>
    <property type="project" value="UniProtKB-KW"/>
</dbReference>
<dbReference type="PANTHER" id="PTHR43024">
    <property type="entry name" value="UDP-N-ACETYLMURAMOYL-TRIPEPTIDE--D-ALANYL-D-ALANINE LIGASE"/>
    <property type="match status" value="1"/>
</dbReference>
<feature type="domain" description="Mur ligase C-terminal" evidence="13">
    <location>
        <begin position="330"/>
        <end position="447"/>
    </location>
</feature>
<dbReference type="HAMAP" id="MF_02019">
    <property type="entry name" value="MurF"/>
    <property type="match status" value="1"/>
</dbReference>
<dbReference type="InterPro" id="IPR005863">
    <property type="entry name" value="UDP-N-AcMur_synth"/>
</dbReference>
<dbReference type="Pfam" id="PF02875">
    <property type="entry name" value="Mur_ligase_C"/>
    <property type="match status" value="1"/>
</dbReference>
<dbReference type="Pfam" id="PF01225">
    <property type="entry name" value="Mur_ligase"/>
    <property type="match status" value="1"/>
</dbReference>
<comment type="caution">
    <text evidence="15">The sequence shown here is derived from an EMBL/GenBank/DDBJ whole genome shotgun (WGS) entry which is preliminary data.</text>
</comment>
<evidence type="ECO:0000256" key="10">
    <source>
        <dbReference type="HAMAP-Rule" id="MF_02019"/>
    </source>
</evidence>
<evidence type="ECO:0000256" key="11">
    <source>
        <dbReference type="RuleBase" id="RU004136"/>
    </source>
</evidence>
<dbReference type="Gene3D" id="3.40.1190.10">
    <property type="entry name" value="Mur-like, catalytic domain"/>
    <property type="match status" value="1"/>
</dbReference>
<comment type="similarity">
    <text evidence="10">Belongs to the MurCDEF family. MurF subfamily.</text>
</comment>
<dbReference type="GO" id="GO:0005524">
    <property type="term" value="F:ATP binding"/>
    <property type="evidence" value="ECO:0007669"/>
    <property type="project" value="UniProtKB-UniRule"/>
</dbReference>
<feature type="binding site" evidence="10">
    <location>
        <begin position="118"/>
        <end position="124"/>
    </location>
    <ligand>
        <name>ATP</name>
        <dbReference type="ChEBI" id="CHEBI:30616"/>
    </ligand>
</feature>
<dbReference type="EC" id="6.3.2.10" evidence="10 11"/>
<evidence type="ECO:0000256" key="3">
    <source>
        <dbReference type="ARBA" id="ARBA00022618"/>
    </source>
</evidence>
<evidence type="ECO:0000256" key="6">
    <source>
        <dbReference type="ARBA" id="ARBA00022960"/>
    </source>
</evidence>
<keyword evidence="9 10" id="KW-0961">Cell wall biogenesis/degradation</keyword>
<accession>A0AAW3JRE8</accession>
<evidence type="ECO:0000259" key="13">
    <source>
        <dbReference type="Pfam" id="PF02875"/>
    </source>
</evidence>
<dbReference type="SUPFAM" id="SSF53623">
    <property type="entry name" value="MurD-like peptide ligases, catalytic domain"/>
    <property type="match status" value="1"/>
</dbReference>
<dbReference type="GO" id="GO:0051301">
    <property type="term" value="P:cell division"/>
    <property type="evidence" value="ECO:0007669"/>
    <property type="project" value="UniProtKB-KW"/>
</dbReference>
<dbReference type="RefSeq" id="WP_055943596.1">
    <property type="nucleotide sequence ID" value="NZ_JAQDCV010000002.1"/>
</dbReference>
<proteinExistence type="inferred from homology"/>
<feature type="domain" description="Mur ligase N-terminal catalytic" evidence="12">
    <location>
        <begin position="27"/>
        <end position="105"/>
    </location>
</feature>
<dbReference type="Proteomes" id="UP000050833">
    <property type="component" value="Unassembled WGS sequence"/>
</dbReference>
<dbReference type="NCBIfam" id="TIGR01143">
    <property type="entry name" value="murF"/>
    <property type="match status" value="1"/>
</dbReference>
<evidence type="ECO:0000256" key="9">
    <source>
        <dbReference type="ARBA" id="ARBA00023316"/>
    </source>
</evidence>
<reference evidence="15 16" key="1">
    <citation type="submission" date="2015-10" db="EMBL/GenBank/DDBJ databases">
        <title>Butyribacter intestini gen. nov., sp. nov., a butyric acid-producing bacterium of the family Lachnospiraceae isolated from the human faeces.</title>
        <authorList>
            <person name="Zou Y."/>
            <person name="Xue W."/>
            <person name="Luo G."/>
            <person name="Lv M."/>
        </authorList>
    </citation>
    <scope>NUCLEOTIDE SEQUENCE [LARGE SCALE GENOMIC DNA]</scope>
    <source>
        <strain evidence="15 16">TF01-11</strain>
    </source>
</reference>
<dbReference type="GO" id="GO:0009252">
    <property type="term" value="P:peptidoglycan biosynthetic process"/>
    <property type="evidence" value="ECO:0007669"/>
    <property type="project" value="UniProtKB-UniRule"/>
</dbReference>
<dbReference type="SUPFAM" id="SSF53244">
    <property type="entry name" value="MurD-like peptide ligases, peptide-binding domain"/>
    <property type="match status" value="1"/>
</dbReference>
<keyword evidence="8 10" id="KW-0131">Cell cycle</keyword>
<sequence length="462" mass="50675">MKNLTLKKISEICNGKLYADKSIENIEISSITTDSRKVENDCMFVAIKGERVDGNKFINGAYEDGAIVCLSEDEPDKNSINISEKNGYIVVKSCFQALKDIAEYYREVMNTKIVGITGSVGKTSTKEMLAAVMSEKFNTLKTQGNFNNEVGVPLTLFRLREEHELAIVEMGISDFGEMSRLGKIVKPDMCVITNIGQCHLENLGDRDGVLKAKTEIFNYLKEGGKAFLNGDDDKLATVKEVNGLEPVFFGFDKKNDIYAENVESKGLAGTVFTAVTPKGKMRLRVNVPGHHMVSNALAAVAIGLELGLDEKQIAAGVAAFKPVSGHSSIVETDRFTIMDDCYNANPVSTKAGLDVLAEAEERKVAILGDMFELGSDERKLHYEVGEYAADKGIDCIVCAGELAKEYYDGAKAAGKTEGLYYFATRDEAVDRLKNIVKENDAILVKASHGMKFEKIVEVLKQM</sequence>
<comment type="function">
    <text evidence="10 11">Involved in cell wall formation. Catalyzes the final step in the synthesis of UDP-N-acetylmuramoyl-pentapeptide, the precursor of murein.</text>
</comment>
<keyword evidence="4 10" id="KW-0547">Nucleotide-binding</keyword>
<dbReference type="GO" id="GO:0071555">
    <property type="term" value="P:cell wall organization"/>
    <property type="evidence" value="ECO:0007669"/>
    <property type="project" value="UniProtKB-KW"/>
</dbReference>
<evidence type="ECO:0000313" key="15">
    <source>
        <dbReference type="EMBL" id="KQC84663.1"/>
    </source>
</evidence>
<comment type="catalytic activity">
    <reaction evidence="10 11">
        <text>D-alanyl-D-alanine + UDP-N-acetyl-alpha-D-muramoyl-L-alanyl-gamma-D-glutamyl-meso-2,6-diaminopimelate + ATP = UDP-N-acetyl-alpha-D-muramoyl-L-alanyl-gamma-D-glutamyl-meso-2,6-diaminopimeloyl-D-alanyl-D-alanine + ADP + phosphate + H(+)</text>
        <dbReference type="Rhea" id="RHEA:28374"/>
        <dbReference type="ChEBI" id="CHEBI:15378"/>
        <dbReference type="ChEBI" id="CHEBI:30616"/>
        <dbReference type="ChEBI" id="CHEBI:43474"/>
        <dbReference type="ChEBI" id="CHEBI:57822"/>
        <dbReference type="ChEBI" id="CHEBI:61386"/>
        <dbReference type="ChEBI" id="CHEBI:83905"/>
        <dbReference type="ChEBI" id="CHEBI:456216"/>
        <dbReference type="EC" id="6.3.2.10"/>
    </reaction>
</comment>
<evidence type="ECO:0000259" key="12">
    <source>
        <dbReference type="Pfam" id="PF01225"/>
    </source>
</evidence>
<dbReference type="SUPFAM" id="SSF63418">
    <property type="entry name" value="MurE/MurF N-terminal domain"/>
    <property type="match status" value="1"/>
</dbReference>
<dbReference type="InterPro" id="IPR004101">
    <property type="entry name" value="Mur_ligase_C"/>
</dbReference>
<protein>
    <recommendedName>
        <fullName evidence="10 11">UDP-N-acetylmuramoyl-tripeptide--D-alanyl-D-alanine ligase</fullName>
        <ecNumber evidence="10 11">6.3.2.10</ecNumber>
    </recommendedName>
    <alternativeName>
        <fullName evidence="10">D-alanyl-D-alanine-adding enzyme</fullName>
    </alternativeName>
</protein>
<keyword evidence="7 10" id="KW-0573">Peptidoglycan synthesis</keyword>
<keyword evidence="5 10" id="KW-0067">ATP-binding</keyword>
<evidence type="ECO:0000313" key="16">
    <source>
        <dbReference type="Proteomes" id="UP000050833"/>
    </source>
</evidence>
<keyword evidence="16" id="KW-1185">Reference proteome</keyword>
<comment type="subcellular location">
    <subcellularLocation>
        <location evidence="10 11">Cytoplasm</location>
    </subcellularLocation>
</comment>
<keyword evidence="6 10" id="KW-0133">Cell shape</keyword>
<keyword evidence="3 10" id="KW-0132">Cell division</keyword>
<gene>
    <name evidence="10" type="primary">murF</name>
    <name evidence="15" type="ORF">APZ18_07970</name>
</gene>
<dbReference type="AlphaFoldDB" id="A0AAW3JRE8"/>
<evidence type="ECO:0000256" key="1">
    <source>
        <dbReference type="ARBA" id="ARBA00022490"/>
    </source>
</evidence>
<name>A0AAW3JRE8_9FIRM</name>
<dbReference type="InterPro" id="IPR000713">
    <property type="entry name" value="Mur_ligase_N"/>
</dbReference>
<evidence type="ECO:0000256" key="2">
    <source>
        <dbReference type="ARBA" id="ARBA00022598"/>
    </source>
</evidence>
<dbReference type="InterPro" id="IPR051046">
    <property type="entry name" value="MurCDEF_CellWall_CoF430Synth"/>
</dbReference>
<evidence type="ECO:0000256" key="5">
    <source>
        <dbReference type="ARBA" id="ARBA00022840"/>
    </source>
</evidence>
<keyword evidence="1 10" id="KW-0963">Cytoplasm</keyword>
<dbReference type="InterPro" id="IPR036565">
    <property type="entry name" value="Mur-like_cat_sf"/>
</dbReference>
<dbReference type="Pfam" id="PF08245">
    <property type="entry name" value="Mur_ligase_M"/>
    <property type="match status" value="1"/>
</dbReference>
<comment type="pathway">
    <text evidence="10 11">Cell wall biogenesis; peptidoglycan biosynthesis.</text>
</comment>
<evidence type="ECO:0000256" key="4">
    <source>
        <dbReference type="ARBA" id="ARBA00022741"/>
    </source>
</evidence>
<evidence type="ECO:0000259" key="14">
    <source>
        <dbReference type="Pfam" id="PF08245"/>
    </source>
</evidence>
<organism evidence="15 16">
    <name type="scientific">Butyribacter intestini</name>
    <dbReference type="NCBI Taxonomy" id="1703332"/>
    <lineage>
        <taxon>Bacteria</taxon>
        <taxon>Bacillati</taxon>
        <taxon>Bacillota</taxon>
        <taxon>Clostridia</taxon>
        <taxon>Lachnospirales</taxon>
        <taxon>Lachnospiraceae</taxon>
        <taxon>Butyribacter</taxon>
    </lineage>
</organism>
<dbReference type="InterPro" id="IPR036615">
    <property type="entry name" value="Mur_ligase_C_dom_sf"/>
</dbReference>
<dbReference type="Gene3D" id="3.40.1390.10">
    <property type="entry name" value="MurE/MurF, N-terminal domain"/>
    <property type="match status" value="1"/>
</dbReference>
<evidence type="ECO:0000256" key="7">
    <source>
        <dbReference type="ARBA" id="ARBA00022984"/>
    </source>
</evidence>
<dbReference type="Gene3D" id="3.90.190.20">
    <property type="entry name" value="Mur ligase, C-terminal domain"/>
    <property type="match status" value="1"/>
</dbReference>
<feature type="domain" description="Mur ligase central" evidence="14">
    <location>
        <begin position="116"/>
        <end position="302"/>
    </location>
</feature>
<dbReference type="EMBL" id="LLKB01000005">
    <property type="protein sequence ID" value="KQC84663.1"/>
    <property type="molecule type" value="Genomic_DNA"/>
</dbReference>
<dbReference type="GO" id="GO:0047480">
    <property type="term" value="F:UDP-N-acetylmuramoyl-tripeptide-D-alanyl-D-alanine ligase activity"/>
    <property type="evidence" value="ECO:0007669"/>
    <property type="project" value="UniProtKB-UniRule"/>
</dbReference>
<dbReference type="InterPro" id="IPR035911">
    <property type="entry name" value="MurE/MurF_N"/>
</dbReference>
<dbReference type="PANTHER" id="PTHR43024:SF1">
    <property type="entry name" value="UDP-N-ACETYLMURAMOYL-TRIPEPTIDE--D-ALANYL-D-ALANINE LIGASE"/>
    <property type="match status" value="1"/>
</dbReference>